<evidence type="ECO:0000256" key="8">
    <source>
        <dbReference type="ARBA" id="ARBA00022777"/>
    </source>
</evidence>
<dbReference type="SMART" id="SM00220">
    <property type="entry name" value="S_TKc"/>
    <property type="match status" value="1"/>
</dbReference>
<keyword evidence="5 16" id="KW-0812">Transmembrane</keyword>
<accession>A0AAU9NNF1</accession>
<evidence type="ECO:0000256" key="15">
    <source>
        <dbReference type="PROSITE-ProRule" id="PRU10141"/>
    </source>
</evidence>
<evidence type="ECO:0000256" key="10">
    <source>
        <dbReference type="ARBA" id="ARBA00022989"/>
    </source>
</evidence>
<dbReference type="InterPro" id="IPR025287">
    <property type="entry name" value="WAK_GUB"/>
</dbReference>
<evidence type="ECO:0000259" key="17">
    <source>
        <dbReference type="PROSITE" id="PS50011"/>
    </source>
</evidence>
<dbReference type="Pfam" id="PF13947">
    <property type="entry name" value="GUB_WAK_bind"/>
    <property type="match status" value="1"/>
</dbReference>
<keyword evidence="10 16" id="KW-1133">Transmembrane helix</keyword>
<keyword evidence="11 16" id="KW-0472">Membrane</keyword>
<dbReference type="PROSITE" id="PS00108">
    <property type="entry name" value="PROTEIN_KINASE_ST"/>
    <property type="match status" value="1"/>
</dbReference>
<dbReference type="PANTHER" id="PTHR46008">
    <property type="entry name" value="LEAF RUST 10 DISEASE-RESISTANCE LOCUS RECEPTOR-LIKE PROTEIN KINASE-LIKE 1.4"/>
    <property type="match status" value="1"/>
</dbReference>
<dbReference type="InterPro" id="IPR017441">
    <property type="entry name" value="Protein_kinase_ATP_BS"/>
</dbReference>
<comment type="catalytic activity">
    <reaction evidence="13">
        <text>L-threonyl-[protein] + ATP = O-phospho-L-threonyl-[protein] + ADP + H(+)</text>
        <dbReference type="Rhea" id="RHEA:46608"/>
        <dbReference type="Rhea" id="RHEA-COMP:11060"/>
        <dbReference type="Rhea" id="RHEA-COMP:11605"/>
        <dbReference type="ChEBI" id="CHEBI:15378"/>
        <dbReference type="ChEBI" id="CHEBI:30013"/>
        <dbReference type="ChEBI" id="CHEBI:30616"/>
        <dbReference type="ChEBI" id="CHEBI:61977"/>
        <dbReference type="ChEBI" id="CHEBI:456216"/>
        <dbReference type="EC" id="2.7.11.1"/>
    </reaction>
</comment>
<evidence type="ECO:0000313" key="19">
    <source>
        <dbReference type="Proteomes" id="UP001157418"/>
    </source>
</evidence>
<evidence type="ECO:0000256" key="1">
    <source>
        <dbReference type="ARBA" id="ARBA00004167"/>
    </source>
</evidence>
<dbReference type="FunFam" id="1.10.510.10:FF:000161">
    <property type="entry name" value="Wall-associated receptor kinase-like 20"/>
    <property type="match status" value="1"/>
</dbReference>
<evidence type="ECO:0000256" key="7">
    <source>
        <dbReference type="ARBA" id="ARBA00022741"/>
    </source>
</evidence>
<gene>
    <name evidence="18" type="ORF">LVIROSA_LOCUS25585</name>
</gene>
<feature type="binding site" evidence="15">
    <location>
        <position position="335"/>
    </location>
    <ligand>
        <name>ATP</name>
        <dbReference type="ChEBI" id="CHEBI:30616"/>
    </ligand>
</feature>
<evidence type="ECO:0000256" key="3">
    <source>
        <dbReference type="ARBA" id="ARBA00022527"/>
    </source>
</evidence>
<evidence type="ECO:0000256" key="12">
    <source>
        <dbReference type="ARBA" id="ARBA00023180"/>
    </source>
</evidence>
<evidence type="ECO:0000256" key="13">
    <source>
        <dbReference type="ARBA" id="ARBA00047899"/>
    </source>
</evidence>
<feature type="transmembrane region" description="Helical" evidence="16">
    <location>
        <begin position="231"/>
        <end position="252"/>
    </location>
</feature>
<evidence type="ECO:0000256" key="14">
    <source>
        <dbReference type="ARBA" id="ARBA00048679"/>
    </source>
</evidence>
<dbReference type="GO" id="GO:0005886">
    <property type="term" value="C:plasma membrane"/>
    <property type="evidence" value="ECO:0007669"/>
    <property type="project" value="UniProtKB-ARBA"/>
</dbReference>
<dbReference type="AlphaFoldDB" id="A0AAU9NNF1"/>
<evidence type="ECO:0000256" key="9">
    <source>
        <dbReference type="ARBA" id="ARBA00022840"/>
    </source>
</evidence>
<dbReference type="SUPFAM" id="SSF56112">
    <property type="entry name" value="Protein kinase-like (PK-like)"/>
    <property type="match status" value="1"/>
</dbReference>
<comment type="caution">
    <text evidence="18">The sequence shown here is derived from an EMBL/GenBank/DDBJ whole genome shotgun (WGS) entry which is preliminary data.</text>
</comment>
<keyword evidence="6" id="KW-0732">Signal</keyword>
<evidence type="ECO:0000256" key="6">
    <source>
        <dbReference type="ARBA" id="ARBA00022729"/>
    </source>
</evidence>
<keyword evidence="7 15" id="KW-0547">Nucleotide-binding</keyword>
<feature type="domain" description="Protein kinase" evidence="17">
    <location>
        <begin position="307"/>
        <end position="582"/>
    </location>
</feature>
<comment type="subcellular location">
    <subcellularLocation>
        <location evidence="1">Membrane</location>
        <topology evidence="1">Single-pass membrane protein</topology>
    </subcellularLocation>
</comment>
<dbReference type="PROSITE" id="PS50011">
    <property type="entry name" value="PROTEIN_KINASE_DOM"/>
    <property type="match status" value="1"/>
</dbReference>
<sequence length="630" mass="71572">MDLHFFIFFNKLFFILTIFTYFNLQSLSLSSNSTSCLPQNCGNGPNITFPFFIPQLQEPDCGSRGFNITCKNKNPVLTISNDDYIIKDIFYSNSSFLLVSSKAFSDTNKCPIPLRNFSTNGSPFNYSSLTIDLHFYYNCSLPYSERTYTIDCDTNSSRFSSFAVFHPEILRKNNYSINSCQSLVHVPVHTDGMNELLYENYTDVLRKGFMLEWQCSNCEKNGKGVNWKLKLAFGIVGSVFGIFMMGVIWYVWRRRNNKKKKRYFGSSYMSRNISSYPSSTTDPEKNDTYHGVQIFKYRELEKATNYFDSKKELGDGGFGTVYHGKLKDGREVAVKRLYENNYKRVEQFMNEVGILAHLRHRNLVSLYGCTTHHSRELLLVYDYIPNGTVADHLHGEKSKPGSLPWITRIKIATETASALVYLHASDVVHRDVKTNNILLDNSFSVKVADFGLSRLFPTDVTHVSTAPQGTPGYVDPEYHECYQLTSKSDVYSFGVVLIELISSKPAVDITRHRHEINLSNMALNKIRNDALGELVDPSLGFETDYEVRKMINAVAELAFRCLQNERDCRPSMEEVLKGLNSIQNGGYVKEKDEDLVLDDDGLSLKEYSQTMSPDSVAIAWSTSTISTSGG</sequence>
<dbReference type="Gene3D" id="3.30.200.20">
    <property type="entry name" value="Phosphorylase Kinase, domain 1"/>
    <property type="match status" value="1"/>
</dbReference>
<dbReference type="Pfam" id="PF14380">
    <property type="entry name" value="WAK_assoc"/>
    <property type="match status" value="1"/>
</dbReference>
<protein>
    <recommendedName>
        <fullName evidence="2">non-specific serine/threonine protein kinase</fullName>
        <ecNumber evidence="2">2.7.11.1</ecNumber>
    </recommendedName>
</protein>
<evidence type="ECO:0000313" key="18">
    <source>
        <dbReference type="EMBL" id="CAH1439391.1"/>
    </source>
</evidence>
<comment type="catalytic activity">
    <reaction evidence="14">
        <text>L-seryl-[protein] + ATP = O-phospho-L-seryl-[protein] + ADP + H(+)</text>
        <dbReference type="Rhea" id="RHEA:17989"/>
        <dbReference type="Rhea" id="RHEA-COMP:9863"/>
        <dbReference type="Rhea" id="RHEA-COMP:11604"/>
        <dbReference type="ChEBI" id="CHEBI:15378"/>
        <dbReference type="ChEBI" id="CHEBI:29999"/>
        <dbReference type="ChEBI" id="CHEBI:30616"/>
        <dbReference type="ChEBI" id="CHEBI:83421"/>
        <dbReference type="ChEBI" id="CHEBI:456216"/>
        <dbReference type="EC" id="2.7.11.1"/>
    </reaction>
</comment>
<keyword evidence="12" id="KW-0325">Glycoprotein</keyword>
<dbReference type="Proteomes" id="UP001157418">
    <property type="component" value="Unassembled WGS sequence"/>
</dbReference>
<organism evidence="18 19">
    <name type="scientific">Lactuca virosa</name>
    <dbReference type="NCBI Taxonomy" id="75947"/>
    <lineage>
        <taxon>Eukaryota</taxon>
        <taxon>Viridiplantae</taxon>
        <taxon>Streptophyta</taxon>
        <taxon>Embryophyta</taxon>
        <taxon>Tracheophyta</taxon>
        <taxon>Spermatophyta</taxon>
        <taxon>Magnoliopsida</taxon>
        <taxon>eudicotyledons</taxon>
        <taxon>Gunneridae</taxon>
        <taxon>Pentapetalae</taxon>
        <taxon>asterids</taxon>
        <taxon>campanulids</taxon>
        <taxon>Asterales</taxon>
        <taxon>Asteraceae</taxon>
        <taxon>Cichorioideae</taxon>
        <taxon>Cichorieae</taxon>
        <taxon>Lactucinae</taxon>
        <taxon>Lactuca</taxon>
    </lineage>
</organism>
<dbReference type="GO" id="GO:0004674">
    <property type="term" value="F:protein serine/threonine kinase activity"/>
    <property type="evidence" value="ECO:0007669"/>
    <property type="project" value="UniProtKB-KW"/>
</dbReference>
<dbReference type="PANTHER" id="PTHR46008:SF20">
    <property type="entry name" value="PROTEIN KINASE DOMAIN-CONTAINING PROTEIN"/>
    <property type="match status" value="1"/>
</dbReference>
<dbReference type="EC" id="2.7.11.1" evidence="2"/>
<evidence type="ECO:0000256" key="2">
    <source>
        <dbReference type="ARBA" id="ARBA00012513"/>
    </source>
</evidence>
<dbReference type="PROSITE" id="PS00107">
    <property type="entry name" value="PROTEIN_KINASE_ATP"/>
    <property type="match status" value="1"/>
</dbReference>
<evidence type="ECO:0000256" key="16">
    <source>
        <dbReference type="SAM" id="Phobius"/>
    </source>
</evidence>
<dbReference type="Gene3D" id="1.10.510.10">
    <property type="entry name" value="Transferase(Phosphotransferase) domain 1"/>
    <property type="match status" value="1"/>
</dbReference>
<feature type="transmembrane region" description="Helical" evidence="16">
    <location>
        <begin position="6"/>
        <end position="24"/>
    </location>
</feature>
<keyword evidence="19" id="KW-1185">Reference proteome</keyword>
<evidence type="ECO:0000256" key="11">
    <source>
        <dbReference type="ARBA" id="ARBA00023136"/>
    </source>
</evidence>
<reference evidence="18 19" key="1">
    <citation type="submission" date="2022-01" db="EMBL/GenBank/DDBJ databases">
        <authorList>
            <person name="Xiong W."/>
            <person name="Schranz E."/>
        </authorList>
    </citation>
    <scope>NUCLEOTIDE SEQUENCE [LARGE SCALE GENOMIC DNA]</scope>
</reference>
<dbReference type="InterPro" id="IPR008271">
    <property type="entry name" value="Ser/Thr_kinase_AS"/>
</dbReference>
<dbReference type="InterPro" id="IPR032872">
    <property type="entry name" value="WAK_assoc_C"/>
</dbReference>
<dbReference type="FunFam" id="3.30.200.20:FF:000039">
    <property type="entry name" value="receptor-like protein kinase FERONIA"/>
    <property type="match status" value="1"/>
</dbReference>
<dbReference type="GO" id="GO:0005524">
    <property type="term" value="F:ATP binding"/>
    <property type="evidence" value="ECO:0007669"/>
    <property type="project" value="UniProtKB-UniRule"/>
</dbReference>
<dbReference type="EMBL" id="CAKMRJ010004779">
    <property type="protein sequence ID" value="CAH1439391.1"/>
    <property type="molecule type" value="Genomic_DNA"/>
</dbReference>
<evidence type="ECO:0000256" key="5">
    <source>
        <dbReference type="ARBA" id="ARBA00022692"/>
    </source>
</evidence>
<dbReference type="GO" id="GO:0030247">
    <property type="term" value="F:polysaccharide binding"/>
    <property type="evidence" value="ECO:0007669"/>
    <property type="project" value="InterPro"/>
</dbReference>
<keyword evidence="3" id="KW-0723">Serine/threonine-protein kinase</keyword>
<keyword evidence="4" id="KW-0808">Transferase</keyword>
<dbReference type="InterPro" id="IPR011009">
    <property type="entry name" value="Kinase-like_dom_sf"/>
</dbReference>
<dbReference type="Pfam" id="PF00069">
    <property type="entry name" value="Pkinase"/>
    <property type="match status" value="1"/>
</dbReference>
<proteinExistence type="predicted"/>
<keyword evidence="8" id="KW-0418">Kinase</keyword>
<evidence type="ECO:0000256" key="4">
    <source>
        <dbReference type="ARBA" id="ARBA00022679"/>
    </source>
</evidence>
<name>A0AAU9NNF1_9ASTR</name>
<keyword evidence="9 15" id="KW-0067">ATP-binding</keyword>
<dbReference type="InterPro" id="IPR000719">
    <property type="entry name" value="Prot_kinase_dom"/>
</dbReference>